<keyword evidence="4" id="KW-1185">Reference proteome</keyword>
<protein>
    <recommendedName>
        <fullName evidence="2">RelA/SpoT domain-containing protein</fullName>
    </recommendedName>
</protein>
<dbReference type="SUPFAM" id="SSF81301">
    <property type="entry name" value="Nucleotidyltransferase"/>
    <property type="match status" value="1"/>
</dbReference>
<accession>A0A4U1BUQ4</accession>
<evidence type="ECO:0000313" key="4">
    <source>
        <dbReference type="Proteomes" id="UP000305675"/>
    </source>
</evidence>
<dbReference type="EMBL" id="SWCJ01000003">
    <property type="protein sequence ID" value="TKB56551.1"/>
    <property type="molecule type" value="Genomic_DNA"/>
</dbReference>
<comment type="caution">
    <text evidence="3">The sequence shown here is derived from an EMBL/GenBank/DDBJ whole genome shotgun (WGS) entry which is preliminary data.</text>
</comment>
<evidence type="ECO:0000259" key="2">
    <source>
        <dbReference type="SMART" id="SM00954"/>
    </source>
</evidence>
<dbReference type="RefSeq" id="WP_136862355.1">
    <property type="nucleotide sequence ID" value="NZ_SWCJ01000003.1"/>
</dbReference>
<dbReference type="AlphaFoldDB" id="A0A4U1BUQ4"/>
<gene>
    <name evidence="3" type="ORF">FCL42_05310</name>
</gene>
<evidence type="ECO:0000256" key="1">
    <source>
        <dbReference type="SAM" id="SignalP"/>
    </source>
</evidence>
<feature type="chain" id="PRO_5020842577" description="RelA/SpoT domain-containing protein" evidence="1">
    <location>
        <begin position="22"/>
        <end position="255"/>
    </location>
</feature>
<feature type="domain" description="RelA/SpoT" evidence="2">
    <location>
        <begin position="103"/>
        <end position="207"/>
    </location>
</feature>
<dbReference type="Proteomes" id="UP000305675">
    <property type="component" value="Unassembled WGS sequence"/>
</dbReference>
<name>A0A4U1BUQ4_9GAMM</name>
<dbReference type="InterPro" id="IPR007685">
    <property type="entry name" value="RelA_SpoT"/>
</dbReference>
<feature type="signal peptide" evidence="1">
    <location>
        <begin position="1"/>
        <end position="21"/>
    </location>
</feature>
<evidence type="ECO:0000313" key="3">
    <source>
        <dbReference type="EMBL" id="TKB56551.1"/>
    </source>
</evidence>
<dbReference type="Gene3D" id="3.30.460.10">
    <property type="entry name" value="Beta Polymerase, domain 2"/>
    <property type="match status" value="1"/>
</dbReference>
<dbReference type="Pfam" id="PF04607">
    <property type="entry name" value="RelA_SpoT"/>
    <property type="match status" value="1"/>
</dbReference>
<organism evidence="3 4">
    <name type="scientific">Ferrimonas aestuarii</name>
    <dbReference type="NCBI Taxonomy" id="2569539"/>
    <lineage>
        <taxon>Bacteria</taxon>
        <taxon>Pseudomonadati</taxon>
        <taxon>Pseudomonadota</taxon>
        <taxon>Gammaproteobacteria</taxon>
        <taxon>Alteromonadales</taxon>
        <taxon>Ferrimonadaceae</taxon>
        <taxon>Ferrimonas</taxon>
    </lineage>
</organism>
<dbReference type="SMART" id="SM00954">
    <property type="entry name" value="RelA_SpoT"/>
    <property type="match status" value="1"/>
</dbReference>
<proteinExistence type="predicted"/>
<keyword evidence="1" id="KW-0732">Signal</keyword>
<reference evidence="3 4" key="1">
    <citation type="submission" date="2019-04" db="EMBL/GenBank/DDBJ databases">
        <authorList>
            <person name="Hwang J.C."/>
        </authorList>
    </citation>
    <scope>NUCLEOTIDE SEQUENCE [LARGE SCALE GENOMIC DNA]</scope>
    <source>
        <strain evidence="3 4">IMCC35002</strain>
    </source>
</reference>
<dbReference type="InterPro" id="IPR043519">
    <property type="entry name" value="NT_sf"/>
</dbReference>
<dbReference type="OrthoDB" id="5823369at2"/>
<sequence>MGKFLKTALMLLMVGQSPVQAASPLSLTAASGDLPKLERQNRAAKGLPELMAISHDSSQVQQPISDFENLYAQAEQAQQELAMLTHKVAFLSGTEASVPNIKSRERAKAKVASKFNGDVTALTDLARTTIIANDVEGVVRAYQTLQQQGQIQQVKNRFQNPKANGYRDLNVLVTLPETQLVAEVQIHLSDIAAIKSGPEHKIYTDIQQIERLAEQQQRQLSEFETARIAKLKQQSTQLYQQQWAQIELAQPQQFG</sequence>
<dbReference type="GO" id="GO:0015969">
    <property type="term" value="P:guanosine tetraphosphate metabolic process"/>
    <property type="evidence" value="ECO:0007669"/>
    <property type="project" value="InterPro"/>
</dbReference>